<keyword evidence="1" id="KW-0175">Coiled coil</keyword>
<dbReference type="EMBL" id="BPLR01020419">
    <property type="protein sequence ID" value="GIX78493.1"/>
    <property type="molecule type" value="Genomic_DNA"/>
</dbReference>
<feature type="coiled-coil region" evidence="1">
    <location>
        <begin position="26"/>
        <end position="70"/>
    </location>
</feature>
<sequence>MRDIVEFSRRAEVNSMLEEGLKSMFQKQGEKEIDELLKKIDGQNNDITKLQAKSQELQETSEELDAETKLIRASGNHSTNNSSGRYKNITDDLQMLHQIDESGVEGMPSFAGECVRRVHHESRTVVRRVQHVASFVQPQSYTDRWHRV</sequence>
<dbReference type="AlphaFoldDB" id="A0AAV4N1C2"/>
<gene>
    <name evidence="2" type="ORF">CEXT_182181</name>
</gene>
<name>A0AAV4N1C2_CAEEX</name>
<protein>
    <submittedName>
        <fullName evidence="2">Uncharacterized protein</fullName>
    </submittedName>
</protein>
<reference evidence="2 3" key="1">
    <citation type="submission" date="2021-06" db="EMBL/GenBank/DDBJ databases">
        <title>Caerostris extrusa draft genome.</title>
        <authorList>
            <person name="Kono N."/>
            <person name="Arakawa K."/>
        </authorList>
    </citation>
    <scope>NUCLEOTIDE SEQUENCE [LARGE SCALE GENOMIC DNA]</scope>
</reference>
<keyword evidence="3" id="KW-1185">Reference proteome</keyword>
<dbReference type="Proteomes" id="UP001054945">
    <property type="component" value="Unassembled WGS sequence"/>
</dbReference>
<evidence type="ECO:0000256" key="1">
    <source>
        <dbReference type="SAM" id="Coils"/>
    </source>
</evidence>
<evidence type="ECO:0000313" key="2">
    <source>
        <dbReference type="EMBL" id="GIX78493.1"/>
    </source>
</evidence>
<comment type="caution">
    <text evidence="2">The sequence shown here is derived from an EMBL/GenBank/DDBJ whole genome shotgun (WGS) entry which is preliminary data.</text>
</comment>
<proteinExistence type="predicted"/>
<evidence type="ECO:0000313" key="3">
    <source>
        <dbReference type="Proteomes" id="UP001054945"/>
    </source>
</evidence>
<accession>A0AAV4N1C2</accession>
<organism evidence="2 3">
    <name type="scientific">Caerostris extrusa</name>
    <name type="common">Bark spider</name>
    <name type="synonym">Caerostris bankana</name>
    <dbReference type="NCBI Taxonomy" id="172846"/>
    <lineage>
        <taxon>Eukaryota</taxon>
        <taxon>Metazoa</taxon>
        <taxon>Ecdysozoa</taxon>
        <taxon>Arthropoda</taxon>
        <taxon>Chelicerata</taxon>
        <taxon>Arachnida</taxon>
        <taxon>Araneae</taxon>
        <taxon>Araneomorphae</taxon>
        <taxon>Entelegynae</taxon>
        <taxon>Araneoidea</taxon>
        <taxon>Araneidae</taxon>
        <taxon>Caerostris</taxon>
    </lineage>
</organism>